<dbReference type="InterPro" id="IPR051205">
    <property type="entry name" value="UbiH/COQ6_monooxygenase"/>
</dbReference>
<dbReference type="PRINTS" id="PR00420">
    <property type="entry name" value="RNGMNOXGNASE"/>
</dbReference>
<dbReference type="RefSeq" id="WP_085424396.1">
    <property type="nucleotide sequence ID" value="NZ_FXAF01000011.1"/>
</dbReference>
<dbReference type="InterPro" id="IPR036188">
    <property type="entry name" value="FAD/NAD-bd_sf"/>
</dbReference>
<dbReference type="GO" id="GO:0004497">
    <property type="term" value="F:monooxygenase activity"/>
    <property type="evidence" value="ECO:0007669"/>
    <property type="project" value="UniProtKB-KW"/>
</dbReference>
<dbReference type="GO" id="GO:0071949">
    <property type="term" value="F:FAD binding"/>
    <property type="evidence" value="ECO:0007669"/>
    <property type="project" value="InterPro"/>
</dbReference>
<keyword evidence="5" id="KW-0274">FAD</keyword>
<comment type="similarity">
    <text evidence="3">Belongs to the UbiH/COQ6 family.</text>
</comment>
<reference evidence="10" key="1">
    <citation type="submission" date="2017-04" db="EMBL/GenBank/DDBJ databases">
        <authorList>
            <person name="Varghese N."/>
            <person name="Submissions S."/>
        </authorList>
    </citation>
    <scope>NUCLEOTIDE SEQUENCE [LARGE SCALE GENOMIC DNA]</scope>
    <source>
        <strain evidence="10">B4P</strain>
    </source>
</reference>
<dbReference type="Pfam" id="PF01494">
    <property type="entry name" value="FAD_binding_3"/>
    <property type="match status" value="1"/>
</dbReference>
<protein>
    <submittedName>
        <fullName evidence="9">2-octaprenyl-6-methoxyphenol hydroxylase</fullName>
    </submittedName>
</protein>
<proteinExistence type="inferred from homology"/>
<evidence type="ECO:0000256" key="3">
    <source>
        <dbReference type="ARBA" id="ARBA00005349"/>
    </source>
</evidence>
<keyword evidence="7" id="KW-0503">Monooxygenase</keyword>
<feature type="domain" description="FAD-binding" evidence="8">
    <location>
        <begin position="5"/>
        <end position="312"/>
    </location>
</feature>
<evidence type="ECO:0000313" key="9">
    <source>
        <dbReference type="EMBL" id="SMF69015.1"/>
    </source>
</evidence>
<evidence type="ECO:0000256" key="4">
    <source>
        <dbReference type="ARBA" id="ARBA00022630"/>
    </source>
</evidence>
<evidence type="ECO:0000313" key="10">
    <source>
        <dbReference type="Proteomes" id="UP000192903"/>
    </source>
</evidence>
<evidence type="ECO:0000256" key="7">
    <source>
        <dbReference type="ARBA" id="ARBA00023033"/>
    </source>
</evidence>
<dbReference type="SUPFAM" id="SSF51905">
    <property type="entry name" value="FAD/NAD(P)-binding domain"/>
    <property type="match status" value="1"/>
</dbReference>
<dbReference type="Proteomes" id="UP000192903">
    <property type="component" value="Unassembled WGS sequence"/>
</dbReference>
<accession>A0A1X7GH40</accession>
<dbReference type="PANTHER" id="PTHR43876">
    <property type="entry name" value="UBIQUINONE BIOSYNTHESIS MONOOXYGENASE COQ6, MITOCHONDRIAL"/>
    <property type="match status" value="1"/>
</dbReference>
<dbReference type="InterPro" id="IPR010971">
    <property type="entry name" value="UbiH/COQ6"/>
</dbReference>
<dbReference type="Gene3D" id="3.50.50.60">
    <property type="entry name" value="FAD/NAD(P)-binding domain"/>
    <property type="match status" value="2"/>
</dbReference>
<evidence type="ECO:0000256" key="5">
    <source>
        <dbReference type="ARBA" id="ARBA00022827"/>
    </source>
</evidence>
<dbReference type="PANTHER" id="PTHR43876:SF7">
    <property type="entry name" value="UBIQUINONE BIOSYNTHESIS MONOOXYGENASE COQ6, MITOCHONDRIAL"/>
    <property type="match status" value="1"/>
</dbReference>
<dbReference type="NCBIfam" id="NF005691">
    <property type="entry name" value="PRK07494.1"/>
    <property type="match status" value="1"/>
</dbReference>
<evidence type="ECO:0000256" key="6">
    <source>
        <dbReference type="ARBA" id="ARBA00023002"/>
    </source>
</evidence>
<name>A0A1X7GH40_9HYPH</name>
<dbReference type="EMBL" id="FXAF01000011">
    <property type="protein sequence ID" value="SMF69015.1"/>
    <property type="molecule type" value="Genomic_DNA"/>
</dbReference>
<dbReference type="InterPro" id="IPR002938">
    <property type="entry name" value="FAD-bd"/>
</dbReference>
<dbReference type="UniPathway" id="UPA00232"/>
<keyword evidence="4" id="KW-0285">Flavoprotein</keyword>
<comment type="pathway">
    <text evidence="2">Cofactor biosynthesis; ubiquinone biosynthesis.</text>
</comment>
<evidence type="ECO:0000259" key="8">
    <source>
        <dbReference type="Pfam" id="PF01494"/>
    </source>
</evidence>
<sequence length="402" mass="43508">MQHFEIAVVGAGLAGSVAALALARAGRKVALIAPASEKADERTTALMDQSIRFLERLGLWEDIAPSAAPLSIMQIIDGTKRLLRAPAAQFRAMDVGLYAFGYNIPNRALSGTLDAAVSAEPNIIKLEHSVGTLDYNDERAAITLSDGSTITADFVIGADGRKSKTREAAGIGVRRWSYPQSALVLNFAHTLPHGNVSTEFHTETGPFTQVPLPGSRSSLVWVVKPQEAQRLVELPAEELSRAVEDRMQSMLGKVTVEGAPQVWPLSSLMADRFGKGRLAVIGEAAHAFPPIGAQGLNLSLRDIIALTELLAATGDRPIPADAGERFNRRRRPDVMSRTFGVDLLNRSLLSDFLPVQMLRAAGLHILTSAPPLRNLLMREGIEPGRGFRAVIDALRLRNEVRR</sequence>
<dbReference type="STRING" id="464029.SAMN02982989_3742"/>
<dbReference type="AlphaFoldDB" id="A0A1X7GH40"/>
<organism evidence="9 10">
    <name type="scientific">Xaviernesmea oryzae</name>
    <dbReference type="NCBI Taxonomy" id="464029"/>
    <lineage>
        <taxon>Bacteria</taxon>
        <taxon>Pseudomonadati</taxon>
        <taxon>Pseudomonadota</taxon>
        <taxon>Alphaproteobacteria</taxon>
        <taxon>Hyphomicrobiales</taxon>
        <taxon>Rhizobiaceae</taxon>
        <taxon>Rhizobium/Agrobacterium group</taxon>
        <taxon>Xaviernesmea</taxon>
    </lineage>
</organism>
<keyword evidence="6" id="KW-0560">Oxidoreductase</keyword>
<evidence type="ECO:0000256" key="2">
    <source>
        <dbReference type="ARBA" id="ARBA00004749"/>
    </source>
</evidence>
<dbReference type="OrthoDB" id="9796623at2"/>
<evidence type="ECO:0000256" key="1">
    <source>
        <dbReference type="ARBA" id="ARBA00001974"/>
    </source>
</evidence>
<dbReference type="NCBIfam" id="TIGR01988">
    <property type="entry name" value="Ubi-OHases"/>
    <property type="match status" value="1"/>
</dbReference>
<gene>
    <name evidence="9" type="ORF">SAMN02982989_3742</name>
</gene>
<comment type="cofactor">
    <cofactor evidence="1">
        <name>FAD</name>
        <dbReference type="ChEBI" id="CHEBI:57692"/>
    </cofactor>
</comment>
<keyword evidence="10" id="KW-1185">Reference proteome</keyword>
<dbReference type="GO" id="GO:0006744">
    <property type="term" value="P:ubiquinone biosynthetic process"/>
    <property type="evidence" value="ECO:0007669"/>
    <property type="project" value="UniProtKB-UniPathway"/>
</dbReference>
<dbReference type="GO" id="GO:0016705">
    <property type="term" value="F:oxidoreductase activity, acting on paired donors, with incorporation or reduction of molecular oxygen"/>
    <property type="evidence" value="ECO:0007669"/>
    <property type="project" value="InterPro"/>
</dbReference>